<proteinExistence type="predicted"/>
<organism evidence="2 3">
    <name type="scientific">Colletotrichum fioriniae PJ7</name>
    <dbReference type="NCBI Taxonomy" id="1445577"/>
    <lineage>
        <taxon>Eukaryota</taxon>
        <taxon>Fungi</taxon>
        <taxon>Dikarya</taxon>
        <taxon>Ascomycota</taxon>
        <taxon>Pezizomycotina</taxon>
        <taxon>Sordariomycetes</taxon>
        <taxon>Hypocreomycetidae</taxon>
        <taxon>Glomerellales</taxon>
        <taxon>Glomerellaceae</taxon>
        <taxon>Colletotrichum</taxon>
        <taxon>Colletotrichum acutatum species complex</taxon>
    </lineage>
</organism>
<evidence type="ECO:0000313" key="3">
    <source>
        <dbReference type="Proteomes" id="UP000020467"/>
    </source>
</evidence>
<accession>A0A010SF13</accession>
<dbReference type="KEGG" id="cfj:CFIO01_13126"/>
<feature type="compositionally biased region" description="Basic and acidic residues" evidence="1">
    <location>
        <begin position="148"/>
        <end position="158"/>
    </location>
</feature>
<protein>
    <submittedName>
        <fullName evidence="2">Uncharacterized protein</fullName>
    </submittedName>
</protein>
<dbReference type="HOGENOM" id="CLU_1570497_0_0_1"/>
<dbReference type="Proteomes" id="UP000020467">
    <property type="component" value="Unassembled WGS sequence"/>
</dbReference>
<feature type="region of interest" description="Disordered" evidence="1">
    <location>
        <begin position="148"/>
        <end position="170"/>
    </location>
</feature>
<feature type="region of interest" description="Disordered" evidence="1">
    <location>
        <begin position="25"/>
        <end position="57"/>
    </location>
</feature>
<keyword evidence="3" id="KW-1185">Reference proteome</keyword>
<comment type="caution">
    <text evidence="2">The sequence shown here is derived from an EMBL/GenBank/DDBJ whole genome shotgun (WGS) entry which is preliminary data.</text>
</comment>
<sequence>MEGNLEGGESIRRHMSLSAAINCESDLDRDPQPNGGPAMVEEPPLRSLSGQCKAEKAPNDPNAVSGLACACSDWLQSTGGAPCVLRNSSLPHKASSRLVCGQIRSPTGFVPSSIAVFNVWDPGGGGGRSHIHEASRDWFLAGARVRDSENPKTLDDVCRGPLSAHPHPPK</sequence>
<gene>
    <name evidence="2" type="ORF">CFIO01_13126</name>
</gene>
<evidence type="ECO:0000256" key="1">
    <source>
        <dbReference type="SAM" id="MobiDB-lite"/>
    </source>
</evidence>
<name>A0A010SF13_9PEZI</name>
<reference evidence="2 3" key="1">
    <citation type="submission" date="2014-02" db="EMBL/GenBank/DDBJ databases">
        <title>The genome sequence of Colletotrichum fioriniae PJ7.</title>
        <authorList>
            <person name="Baroncelli R."/>
            <person name="Thon M.R."/>
        </authorList>
    </citation>
    <scope>NUCLEOTIDE SEQUENCE [LARGE SCALE GENOMIC DNA]</scope>
    <source>
        <strain evidence="2 3">PJ7</strain>
    </source>
</reference>
<evidence type="ECO:0000313" key="2">
    <source>
        <dbReference type="EMBL" id="EXF83363.1"/>
    </source>
</evidence>
<dbReference type="AlphaFoldDB" id="A0A010SF13"/>
<dbReference type="EMBL" id="JARH01000251">
    <property type="protein sequence ID" value="EXF83363.1"/>
    <property type="molecule type" value="Genomic_DNA"/>
</dbReference>